<dbReference type="eggNOG" id="COG0457">
    <property type="taxonomic scope" value="Bacteria"/>
</dbReference>
<dbReference type="RefSeq" id="WP_014771015.1">
    <property type="nucleotide sequence ID" value="NC_018010.1"/>
</dbReference>
<dbReference type="AlphaFoldDB" id="I3Z182"/>
<dbReference type="SUPFAM" id="SSF158682">
    <property type="entry name" value="TerB-like"/>
    <property type="match status" value="1"/>
</dbReference>
<dbReference type="SUPFAM" id="SSF48452">
    <property type="entry name" value="TPR-like"/>
    <property type="match status" value="1"/>
</dbReference>
<accession>I3Z182</accession>
<evidence type="ECO:0000313" key="1">
    <source>
        <dbReference type="EMBL" id="AFL83000.1"/>
    </source>
</evidence>
<dbReference type="STRING" id="866536.Belba_0337"/>
<dbReference type="InterPro" id="IPR011990">
    <property type="entry name" value="TPR-like_helical_dom_sf"/>
</dbReference>
<dbReference type="Gene3D" id="1.25.40.10">
    <property type="entry name" value="Tetratricopeptide repeat domain"/>
    <property type="match status" value="1"/>
</dbReference>
<evidence type="ECO:0000313" key="2">
    <source>
        <dbReference type="Proteomes" id="UP000006050"/>
    </source>
</evidence>
<protein>
    <submittedName>
        <fullName evidence="1">Uncharacterized protein</fullName>
    </submittedName>
</protein>
<dbReference type="EMBL" id="CP003281">
    <property type="protein sequence ID" value="AFL83000.1"/>
    <property type="molecule type" value="Genomic_DNA"/>
</dbReference>
<dbReference type="Proteomes" id="UP000006050">
    <property type="component" value="Chromosome"/>
</dbReference>
<keyword evidence="2" id="KW-1185">Reference proteome</keyword>
<dbReference type="OrthoDB" id="5175111at2"/>
<proteinExistence type="predicted"/>
<name>I3Z182_BELBD</name>
<dbReference type="HOGENOM" id="CLU_386765_0_0_10"/>
<dbReference type="KEGG" id="bbd:Belba_0337"/>
<dbReference type="InterPro" id="IPR029024">
    <property type="entry name" value="TerB-like"/>
</dbReference>
<reference evidence="2" key="1">
    <citation type="submission" date="2012-06" db="EMBL/GenBank/DDBJ databases">
        <title>The complete genome of Belliella baltica DSM 15883.</title>
        <authorList>
            <person name="Lucas S."/>
            <person name="Copeland A."/>
            <person name="Lapidus A."/>
            <person name="Goodwin L."/>
            <person name="Pitluck S."/>
            <person name="Peters L."/>
            <person name="Mikhailova N."/>
            <person name="Davenport K."/>
            <person name="Kyrpides N."/>
            <person name="Mavromatis K."/>
            <person name="Pagani I."/>
            <person name="Ivanova N."/>
            <person name="Ovchinnikova G."/>
            <person name="Zeytun A."/>
            <person name="Detter J.C."/>
            <person name="Han C."/>
            <person name="Land M."/>
            <person name="Hauser L."/>
            <person name="Markowitz V."/>
            <person name="Cheng J.-F."/>
            <person name="Hugenholtz P."/>
            <person name="Woyke T."/>
            <person name="Wu D."/>
            <person name="Tindall B."/>
            <person name="Pomrenke H."/>
            <person name="Brambilla E."/>
            <person name="Klenk H.-P."/>
            <person name="Eisen J.A."/>
        </authorList>
    </citation>
    <scope>NUCLEOTIDE SEQUENCE [LARGE SCALE GENOMIC DNA]</scope>
    <source>
        <strain evidence="2">DSM 15883 / CIP 108006 / LMG 21964 / BA134</strain>
    </source>
</reference>
<sequence>MDIKEILREIAELEGAIDVYVDPISENLLISATNEHQIDEEIEVLFLGEHNSDSLLMTIHYISIISTDYNRIIKIYWSDVKRFYFDTKNYTFILSFNDEEIEIPERIFGYSRLNAPKENRRIIERYINQIIENYLELKFTYFLQQLGEEPDLEEDKQLWLENVLLLCDLFLKDADTENAYVRYIISLVFIEKNQFKRAIKELNIIIENRIDNDESNYHVYYHLKAQCLLEIDDINGAILNLKAAINCCKENSKILEYTKKLEESNKKLEKVFVDLPYNKRKLILFSRHEEKIDISQTFLVLNSNRIPHSLKFPVGHPKEDQLYVGHPCLNNQYIPFSEYDNFLVEHRFQEFNQLVQALGAKSMKIKKEYGNQKDLNKNSKLDIDASIGVGKSAIKNKGELSLKKEINHQRNDDLSESRTLKQSFLPKKAPYIPEDLIWFDHESSWQMLYKQRANGDLLSHHEIINSRNSFTISDNERTNVKAAFKTFFVDAGVGVDYLVENSFGQSESIKYEVEIEFESVDNLKEIYNPKPKELSKEELHYLDEVKFMLEDGVIDQVERNALERLRQKLGLSMNKAIELENNLIGNFNHDSSELEYIKEYNEILKDGELSENGLRILNRLASRLGISNNRAQEILEELNSKRLKG</sequence>
<gene>
    <name evidence="1" type="ordered locus">Belba_0337</name>
</gene>
<organism evidence="1 2">
    <name type="scientific">Belliella baltica (strain DSM 15883 / CIP 108006 / LMG 21964 / BA134)</name>
    <dbReference type="NCBI Taxonomy" id="866536"/>
    <lineage>
        <taxon>Bacteria</taxon>
        <taxon>Pseudomonadati</taxon>
        <taxon>Bacteroidota</taxon>
        <taxon>Cytophagia</taxon>
        <taxon>Cytophagales</taxon>
        <taxon>Cyclobacteriaceae</taxon>
        <taxon>Belliella</taxon>
    </lineage>
</organism>